<dbReference type="Proteomes" id="UP000825890">
    <property type="component" value="Unassembled WGS sequence"/>
</dbReference>
<evidence type="ECO:0000256" key="1">
    <source>
        <dbReference type="SAM" id="MobiDB-lite"/>
    </source>
</evidence>
<accession>A0A9P3CGN1</accession>
<feature type="compositionally biased region" description="Pro residues" evidence="1">
    <location>
        <begin position="53"/>
        <end position="63"/>
    </location>
</feature>
<dbReference type="RefSeq" id="XP_044656858.1">
    <property type="nucleotide sequence ID" value="XM_044800923.1"/>
</dbReference>
<protein>
    <submittedName>
        <fullName evidence="2">Uncharacterized protein</fullName>
    </submittedName>
</protein>
<evidence type="ECO:0000313" key="3">
    <source>
        <dbReference type="Proteomes" id="UP000825890"/>
    </source>
</evidence>
<gene>
    <name evidence="2" type="ORF">CKM354_000564500</name>
</gene>
<feature type="compositionally biased region" description="Polar residues" evidence="1">
    <location>
        <begin position="536"/>
        <end position="546"/>
    </location>
</feature>
<dbReference type="GeneID" id="68291220"/>
<sequence>MAPDASYRIGLGGFPPIDAPTPSNGFPHTPHNIQESMNSFNAVPANQQDDPNEAPPQPAPKVPPLGVNNTNRKLLDFPPVVGSMIQYSNKPLPYRPFPDDVEEIREKLFHLEKDVLLNSQQISDYWPHMSNIWQRDTVPAKRANGVVMEIWHCRNQRRVERRERGAEGSAVQRRRKKKDDMLTDPHQCKLRIRLQFYTKHAEGMPEPCGIGFLECKCIPEWAYITRTPRTKSAGYRHEHNIRILDEYKRSQAIMFFCKLKVEERYSYAAVLKWLKENYAHRTPQVDCVRKQDICNVAQHWRALNKDAELRQEIPEESDLEKQRKEYLSSIDTTPASQLSKALIEVCKQLPQAIDIIIPFLDQPRPVESRSSPITEGTDIVIPFPGCEVAKQWDVPVSTPAAVAGRPQDQAHAPGQPLLHTQPAPQQAGTPFRGTSDQTTAPSLAQQRNAFGYSLARIPDPNRPGNFVHTTTLSTPVALPATGSERSPPIPTARGDTTTTGWSRTAATAALATLLPPTTSLLSPALSNALRHGDRNASVSDPQSGTVVLQRPSWAAPTPMPKRPAEGHAETPESKRKAVDEIAVQLRNELQSAAE</sequence>
<dbReference type="AlphaFoldDB" id="A0A9P3CGN1"/>
<evidence type="ECO:0000313" key="2">
    <source>
        <dbReference type="EMBL" id="GIZ42371.1"/>
    </source>
</evidence>
<comment type="caution">
    <text evidence="2">The sequence shown here is derived from an EMBL/GenBank/DDBJ whole genome shotgun (WGS) entry which is preliminary data.</text>
</comment>
<feature type="region of interest" description="Disordered" evidence="1">
    <location>
        <begin position="1"/>
        <end position="72"/>
    </location>
</feature>
<feature type="compositionally biased region" description="Polar residues" evidence="1">
    <location>
        <begin position="422"/>
        <end position="439"/>
    </location>
</feature>
<feature type="compositionally biased region" description="Basic and acidic residues" evidence="1">
    <location>
        <begin position="562"/>
        <end position="577"/>
    </location>
</feature>
<organism evidence="2 3">
    <name type="scientific">Cercospora kikuchii</name>
    <dbReference type="NCBI Taxonomy" id="84275"/>
    <lineage>
        <taxon>Eukaryota</taxon>
        <taxon>Fungi</taxon>
        <taxon>Dikarya</taxon>
        <taxon>Ascomycota</taxon>
        <taxon>Pezizomycotina</taxon>
        <taxon>Dothideomycetes</taxon>
        <taxon>Dothideomycetidae</taxon>
        <taxon>Mycosphaerellales</taxon>
        <taxon>Mycosphaerellaceae</taxon>
        <taxon>Cercospora</taxon>
    </lineage>
</organism>
<feature type="region of interest" description="Disordered" evidence="1">
    <location>
        <begin position="402"/>
        <end position="439"/>
    </location>
</feature>
<feature type="region of interest" description="Disordered" evidence="1">
    <location>
        <begin position="532"/>
        <end position="577"/>
    </location>
</feature>
<proteinExistence type="predicted"/>
<dbReference type="OrthoDB" id="5432at2759"/>
<dbReference type="EMBL" id="BOLY01000003">
    <property type="protein sequence ID" value="GIZ42371.1"/>
    <property type="molecule type" value="Genomic_DNA"/>
</dbReference>
<name>A0A9P3CGN1_9PEZI</name>
<feature type="region of interest" description="Disordered" evidence="1">
    <location>
        <begin position="475"/>
        <end position="499"/>
    </location>
</feature>
<keyword evidence="3" id="KW-1185">Reference proteome</keyword>
<feature type="region of interest" description="Disordered" evidence="1">
    <location>
        <begin position="161"/>
        <end position="182"/>
    </location>
</feature>
<feature type="compositionally biased region" description="Polar residues" evidence="1">
    <location>
        <begin position="21"/>
        <end position="45"/>
    </location>
</feature>
<reference evidence="2 3" key="1">
    <citation type="submission" date="2021-01" db="EMBL/GenBank/DDBJ databases">
        <title>Cercospora kikuchii MAFF 305040 whole genome shotgun sequence.</title>
        <authorList>
            <person name="Kashiwa T."/>
            <person name="Suzuki T."/>
        </authorList>
    </citation>
    <scope>NUCLEOTIDE SEQUENCE [LARGE SCALE GENOMIC DNA]</scope>
    <source>
        <strain evidence="2 3">MAFF 305040</strain>
    </source>
</reference>